<evidence type="ECO:0000259" key="2">
    <source>
        <dbReference type="Pfam" id="PF00534"/>
    </source>
</evidence>
<reference evidence="3" key="1">
    <citation type="submission" date="2021-01" db="EMBL/GenBank/DDBJ databases">
        <title>Whole genome shotgun sequence of Planotetraspora thailandica NBRC 104271.</title>
        <authorList>
            <person name="Komaki H."/>
            <person name="Tamura T."/>
        </authorList>
    </citation>
    <scope>NUCLEOTIDE SEQUENCE</scope>
    <source>
        <strain evidence="3">NBRC 104271</strain>
    </source>
</reference>
<dbReference type="Proteomes" id="UP000605992">
    <property type="component" value="Unassembled WGS sequence"/>
</dbReference>
<feature type="domain" description="Glycosyl transferase family 1" evidence="2">
    <location>
        <begin position="156"/>
        <end position="288"/>
    </location>
</feature>
<comment type="caution">
    <text evidence="3">The sequence shown here is derived from an EMBL/GenBank/DDBJ whole genome shotgun (WGS) entry which is preliminary data.</text>
</comment>
<dbReference type="RefSeq" id="WP_203946256.1">
    <property type="nucleotide sequence ID" value="NZ_BOOR01000032.1"/>
</dbReference>
<evidence type="ECO:0000313" key="3">
    <source>
        <dbReference type="EMBL" id="GII56082.1"/>
    </source>
</evidence>
<proteinExistence type="predicted"/>
<name>A0A8J3V5R9_9ACTN</name>
<dbReference type="PANTHER" id="PTHR12526">
    <property type="entry name" value="GLYCOSYLTRANSFERASE"/>
    <property type="match status" value="1"/>
</dbReference>
<evidence type="ECO:0000313" key="4">
    <source>
        <dbReference type="Proteomes" id="UP000605992"/>
    </source>
</evidence>
<evidence type="ECO:0000256" key="1">
    <source>
        <dbReference type="ARBA" id="ARBA00022679"/>
    </source>
</evidence>
<dbReference type="GO" id="GO:0016757">
    <property type="term" value="F:glycosyltransferase activity"/>
    <property type="evidence" value="ECO:0007669"/>
    <property type="project" value="InterPro"/>
</dbReference>
<dbReference type="SUPFAM" id="SSF53756">
    <property type="entry name" value="UDP-Glycosyltransferase/glycogen phosphorylase"/>
    <property type="match status" value="1"/>
</dbReference>
<keyword evidence="1 3" id="KW-0808">Transferase</keyword>
<keyword evidence="4" id="KW-1185">Reference proteome</keyword>
<dbReference type="AlphaFoldDB" id="A0A8J3V5R9"/>
<dbReference type="PANTHER" id="PTHR12526:SF595">
    <property type="entry name" value="BLL5217 PROTEIN"/>
    <property type="match status" value="1"/>
</dbReference>
<protein>
    <submittedName>
        <fullName evidence="3">Glycosyl transferase</fullName>
    </submittedName>
</protein>
<gene>
    <name evidence="3" type="ORF">Pth03_44710</name>
</gene>
<accession>A0A8J3V5R9</accession>
<dbReference type="InterPro" id="IPR001296">
    <property type="entry name" value="Glyco_trans_1"/>
</dbReference>
<dbReference type="EMBL" id="BOOR01000032">
    <property type="protein sequence ID" value="GII56082.1"/>
    <property type="molecule type" value="Genomic_DNA"/>
</dbReference>
<sequence>MRIALIGLQREHTPPAGYGAVGRIVAGLAVALSRHAEVLTVVAEGSRVSPRSFEVPYVGRRGTPEPEQMERYADVISGCDVVHNHDPETIEWLEKHVAAPIVTTLHTNRLPTGSPTARFAYLSEFQARYLKRVGFCGWTRPIVVPPTPDRDAPRSEDLLVLGQIRPEKGIVDACRLAAETGRRLILAGPLAHRNKMWFAEVKSQFGERLVHVGEVADPDRLRLLRTSAALLFLSCPAEPLGLVMLEAMSVGTPVLALDRGACSELVTDGISGFVRRDVESLAMTVDDLAYLRPDLVRKSVERFSEDIVVEEHLRLYRRVAQGSPLAMESTS</sequence>
<dbReference type="Pfam" id="PF00534">
    <property type="entry name" value="Glycos_transf_1"/>
    <property type="match status" value="1"/>
</dbReference>
<dbReference type="Gene3D" id="3.40.50.2000">
    <property type="entry name" value="Glycogen Phosphorylase B"/>
    <property type="match status" value="2"/>
</dbReference>
<organism evidence="3 4">
    <name type="scientific">Planotetraspora thailandica</name>
    <dbReference type="NCBI Taxonomy" id="487172"/>
    <lineage>
        <taxon>Bacteria</taxon>
        <taxon>Bacillati</taxon>
        <taxon>Actinomycetota</taxon>
        <taxon>Actinomycetes</taxon>
        <taxon>Streptosporangiales</taxon>
        <taxon>Streptosporangiaceae</taxon>
        <taxon>Planotetraspora</taxon>
    </lineage>
</organism>